<dbReference type="Proteomes" id="UP000665026">
    <property type="component" value="Chromosome"/>
</dbReference>
<dbReference type="EMBL" id="CP060010">
    <property type="protein sequence ID" value="QTN36028.1"/>
    <property type="molecule type" value="Genomic_DNA"/>
</dbReference>
<keyword evidence="2" id="KW-1003">Cell membrane</keyword>
<name>A0A975I7C3_9RHOB</name>
<feature type="domain" description="Glycosyltransferase 2-like" evidence="6">
    <location>
        <begin position="4"/>
        <end position="136"/>
    </location>
</feature>
<dbReference type="Gene3D" id="3.90.550.10">
    <property type="entry name" value="Spore Coat Polysaccharide Biosynthesis Protein SpsA, Chain A"/>
    <property type="match status" value="1"/>
</dbReference>
<dbReference type="RefSeq" id="WP_209356732.1">
    <property type="nucleotide sequence ID" value="NZ_CP060010.1"/>
</dbReference>
<evidence type="ECO:0000256" key="4">
    <source>
        <dbReference type="ARBA" id="ARBA00022679"/>
    </source>
</evidence>
<protein>
    <submittedName>
        <fullName evidence="7">Glycosyltransferase family 2 protein</fullName>
    </submittedName>
</protein>
<evidence type="ECO:0000313" key="8">
    <source>
        <dbReference type="Proteomes" id="UP000665026"/>
    </source>
</evidence>
<keyword evidence="5" id="KW-0472">Membrane</keyword>
<evidence type="ECO:0000256" key="1">
    <source>
        <dbReference type="ARBA" id="ARBA00004236"/>
    </source>
</evidence>
<proteinExistence type="predicted"/>
<organism evidence="7 8">
    <name type="scientific">Cognatishimia activa</name>
    <dbReference type="NCBI Taxonomy" id="1715691"/>
    <lineage>
        <taxon>Bacteria</taxon>
        <taxon>Pseudomonadati</taxon>
        <taxon>Pseudomonadota</taxon>
        <taxon>Alphaproteobacteria</taxon>
        <taxon>Rhodobacterales</taxon>
        <taxon>Paracoccaceae</taxon>
        <taxon>Cognatishimia</taxon>
    </lineage>
</organism>
<evidence type="ECO:0000313" key="7">
    <source>
        <dbReference type="EMBL" id="QTN36028.1"/>
    </source>
</evidence>
<evidence type="ECO:0000256" key="3">
    <source>
        <dbReference type="ARBA" id="ARBA00022676"/>
    </source>
</evidence>
<dbReference type="Pfam" id="PF00535">
    <property type="entry name" value="Glycos_transf_2"/>
    <property type="match status" value="1"/>
</dbReference>
<reference evidence="7" key="1">
    <citation type="submission" date="2020-07" db="EMBL/GenBank/DDBJ databases">
        <title>Genome sequences of bacteria associated with the marine, planktonic diatom Thalassiosira profunda strain ECT2AJA-044.</title>
        <authorList>
            <person name="Gargas C.B."/>
            <person name="Roberts W.R."/>
            <person name="Alverson A.J."/>
        </authorList>
    </citation>
    <scope>NUCLEOTIDE SEQUENCE</scope>
    <source>
        <strain evidence="7">ECT2AJA-044</strain>
    </source>
</reference>
<dbReference type="CDD" id="cd00761">
    <property type="entry name" value="Glyco_tranf_GTA_type"/>
    <property type="match status" value="1"/>
</dbReference>
<dbReference type="PANTHER" id="PTHR43646">
    <property type="entry name" value="GLYCOSYLTRANSFERASE"/>
    <property type="match status" value="1"/>
</dbReference>
<dbReference type="AlphaFoldDB" id="A0A975I7C3"/>
<keyword evidence="4" id="KW-0808">Transferase</keyword>
<dbReference type="InterPro" id="IPR001173">
    <property type="entry name" value="Glyco_trans_2-like"/>
</dbReference>
<evidence type="ECO:0000256" key="5">
    <source>
        <dbReference type="ARBA" id="ARBA00023136"/>
    </source>
</evidence>
<dbReference type="SUPFAM" id="SSF53448">
    <property type="entry name" value="Nucleotide-diphospho-sugar transferases"/>
    <property type="match status" value="1"/>
</dbReference>
<keyword evidence="3" id="KW-0328">Glycosyltransferase</keyword>
<gene>
    <name evidence="7" type="ORF">HZ995_00415</name>
</gene>
<dbReference type="GO" id="GO:0005886">
    <property type="term" value="C:plasma membrane"/>
    <property type="evidence" value="ECO:0007669"/>
    <property type="project" value="UniProtKB-SubCell"/>
</dbReference>
<sequence length="275" mass="30951">MKTSIIIPANNEEAWMGYCLDALFKSKRVEEAEVIVVANGCEDRTVEVASKYQVLAAELGWGLKIIDLERGDKLHALNVGERAAEGNVLIYLDADVRVSERVIFQITRVLDKEEPAWASGQLQMAAASSVSKAYARFWMKTPFMSNSVPGSGLFAVNRAGRARWGKFPEIISDDMYVRLHFTGRERIAVPSSYVWPVAEGWENLIKVRRRQNRGVAQLEELYPELMKNEDKGDFSKLRILGYALGDPFGFIAYAGVSLIVRLTQDQSGDEWKRGR</sequence>
<comment type="subcellular location">
    <subcellularLocation>
        <location evidence="1">Cell membrane</location>
    </subcellularLocation>
</comment>
<dbReference type="PANTHER" id="PTHR43646:SF2">
    <property type="entry name" value="GLYCOSYLTRANSFERASE 2-LIKE DOMAIN-CONTAINING PROTEIN"/>
    <property type="match status" value="1"/>
</dbReference>
<evidence type="ECO:0000256" key="2">
    <source>
        <dbReference type="ARBA" id="ARBA00022475"/>
    </source>
</evidence>
<accession>A0A975I7C3</accession>
<dbReference type="InterPro" id="IPR029044">
    <property type="entry name" value="Nucleotide-diphossugar_trans"/>
</dbReference>
<evidence type="ECO:0000259" key="6">
    <source>
        <dbReference type="Pfam" id="PF00535"/>
    </source>
</evidence>
<dbReference type="KEGG" id="cact:HZ995_00415"/>
<dbReference type="GO" id="GO:0016757">
    <property type="term" value="F:glycosyltransferase activity"/>
    <property type="evidence" value="ECO:0007669"/>
    <property type="project" value="UniProtKB-KW"/>
</dbReference>